<evidence type="ECO:0000313" key="2">
    <source>
        <dbReference type="EMBL" id="MFC4110269.1"/>
    </source>
</evidence>
<proteinExistence type="predicted"/>
<feature type="transmembrane region" description="Helical" evidence="1">
    <location>
        <begin position="51"/>
        <end position="77"/>
    </location>
</feature>
<dbReference type="RefSeq" id="WP_377552525.1">
    <property type="nucleotide sequence ID" value="NZ_JBHSBN010000037.1"/>
</dbReference>
<gene>
    <name evidence="2" type="ORF">ACFOX0_30665</name>
</gene>
<protein>
    <submittedName>
        <fullName evidence="2">Uncharacterized protein</fullName>
    </submittedName>
</protein>
<dbReference type="Proteomes" id="UP001595868">
    <property type="component" value="Unassembled WGS sequence"/>
</dbReference>
<name>A0ABV8KVP4_9ACTN</name>
<keyword evidence="1" id="KW-0812">Transmembrane</keyword>
<comment type="caution">
    <text evidence="2">The sequence shown here is derived from an EMBL/GenBank/DDBJ whole genome shotgun (WGS) entry which is preliminary data.</text>
</comment>
<reference evidence="3" key="1">
    <citation type="journal article" date="2019" name="Int. J. Syst. Evol. Microbiol.">
        <title>The Global Catalogue of Microorganisms (GCM) 10K type strain sequencing project: providing services to taxonomists for standard genome sequencing and annotation.</title>
        <authorList>
            <consortium name="The Broad Institute Genomics Platform"/>
            <consortium name="The Broad Institute Genome Sequencing Center for Infectious Disease"/>
            <person name="Wu L."/>
            <person name="Ma J."/>
        </authorList>
    </citation>
    <scope>NUCLEOTIDE SEQUENCE [LARGE SCALE GENOMIC DNA]</scope>
    <source>
        <strain evidence="3">2902at01</strain>
    </source>
</reference>
<keyword evidence="3" id="KW-1185">Reference proteome</keyword>
<sequence>MQSLSQRFADLPGVTPAFYTVGPQLFFVGVLVLALLLVLARRLPWWSPVALLLGVLASTVTLDLLPLTGLLMLVALWPATRADPR</sequence>
<feature type="transmembrane region" description="Helical" evidence="1">
    <location>
        <begin position="17"/>
        <end position="39"/>
    </location>
</feature>
<evidence type="ECO:0000256" key="1">
    <source>
        <dbReference type="SAM" id="Phobius"/>
    </source>
</evidence>
<accession>A0ABV8KVP4</accession>
<keyword evidence="1" id="KW-1133">Transmembrane helix</keyword>
<keyword evidence="1" id="KW-0472">Membrane</keyword>
<evidence type="ECO:0000313" key="3">
    <source>
        <dbReference type="Proteomes" id="UP001595868"/>
    </source>
</evidence>
<organism evidence="2 3">
    <name type="scientific">Micromonospora zhanjiangensis</name>
    <dbReference type="NCBI Taxonomy" id="1522057"/>
    <lineage>
        <taxon>Bacteria</taxon>
        <taxon>Bacillati</taxon>
        <taxon>Actinomycetota</taxon>
        <taxon>Actinomycetes</taxon>
        <taxon>Micromonosporales</taxon>
        <taxon>Micromonosporaceae</taxon>
        <taxon>Micromonospora</taxon>
    </lineage>
</organism>
<dbReference type="EMBL" id="JBHSBN010000037">
    <property type="protein sequence ID" value="MFC4110269.1"/>
    <property type="molecule type" value="Genomic_DNA"/>
</dbReference>